<keyword evidence="3" id="KW-1185">Reference proteome</keyword>
<dbReference type="RefSeq" id="WP_189041362.1">
    <property type="nucleotide sequence ID" value="NZ_BMJQ01000001.1"/>
</dbReference>
<evidence type="ECO:0000313" key="2">
    <source>
        <dbReference type="EMBL" id="GGE99419.1"/>
    </source>
</evidence>
<sequence>MKGYVIAEIEIIDQKTYDEYRAQVLPTVERYGGRFLVRGGKAEALEGSAPGRVVVLEFASYDAAAAWYRSAEYSPLAALRQSATRGRLILVEGA</sequence>
<proteinExistence type="predicted"/>
<dbReference type="InterPro" id="IPR011008">
    <property type="entry name" value="Dimeric_a/b-barrel"/>
</dbReference>
<organism evidence="2 3">
    <name type="scientific">Aliidongia dinghuensis</name>
    <dbReference type="NCBI Taxonomy" id="1867774"/>
    <lineage>
        <taxon>Bacteria</taxon>
        <taxon>Pseudomonadati</taxon>
        <taxon>Pseudomonadota</taxon>
        <taxon>Alphaproteobacteria</taxon>
        <taxon>Rhodospirillales</taxon>
        <taxon>Dongiaceae</taxon>
        <taxon>Aliidongia</taxon>
    </lineage>
</organism>
<evidence type="ECO:0000259" key="1">
    <source>
        <dbReference type="Pfam" id="PF07045"/>
    </source>
</evidence>
<dbReference type="Pfam" id="PF07045">
    <property type="entry name" value="DUF1330"/>
    <property type="match status" value="1"/>
</dbReference>
<dbReference type="InterPro" id="IPR010753">
    <property type="entry name" value="DUF1330"/>
</dbReference>
<gene>
    <name evidence="2" type="ORF">GCM10011611_01250</name>
</gene>
<dbReference type="SUPFAM" id="SSF54909">
    <property type="entry name" value="Dimeric alpha+beta barrel"/>
    <property type="match status" value="1"/>
</dbReference>
<dbReference type="Proteomes" id="UP000646365">
    <property type="component" value="Unassembled WGS sequence"/>
</dbReference>
<dbReference type="PANTHER" id="PTHR41521:SF4">
    <property type="entry name" value="BLR0684 PROTEIN"/>
    <property type="match status" value="1"/>
</dbReference>
<dbReference type="Gene3D" id="3.30.70.100">
    <property type="match status" value="1"/>
</dbReference>
<comment type="caution">
    <text evidence="2">The sequence shown here is derived from an EMBL/GenBank/DDBJ whole genome shotgun (WGS) entry which is preliminary data.</text>
</comment>
<name>A0A8J2YP30_9PROT</name>
<evidence type="ECO:0000313" key="3">
    <source>
        <dbReference type="Proteomes" id="UP000646365"/>
    </source>
</evidence>
<feature type="domain" description="DUF1330" evidence="1">
    <location>
        <begin position="2"/>
        <end position="93"/>
    </location>
</feature>
<reference evidence="2" key="1">
    <citation type="journal article" date="2014" name="Int. J. Syst. Evol. Microbiol.">
        <title>Complete genome sequence of Corynebacterium casei LMG S-19264T (=DSM 44701T), isolated from a smear-ripened cheese.</title>
        <authorList>
            <consortium name="US DOE Joint Genome Institute (JGI-PGF)"/>
            <person name="Walter F."/>
            <person name="Albersmeier A."/>
            <person name="Kalinowski J."/>
            <person name="Ruckert C."/>
        </authorList>
    </citation>
    <scope>NUCLEOTIDE SEQUENCE</scope>
    <source>
        <strain evidence="2">CGMCC 1.15725</strain>
    </source>
</reference>
<accession>A0A8J2YP30</accession>
<dbReference type="AlphaFoldDB" id="A0A8J2YP30"/>
<protein>
    <recommendedName>
        <fullName evidence="1">DUF1330 domain-containing protein</fullName>
    </recommendedName>
</protein>
<reference evidence="2" key="2">
    <citation type="submission" date="2020-09" db="EMBL/GenBank/DDBJ databases">
        <authorList>
            <person name="Sun Q."/>
            <person name="Zhou Y."/>
        </authorList>
    </citation>
    <scope>NUCLEOTIDE SEQUENCE</scope>
    <source>
        <strain evidence="2">CGMCC 1.15725</strain>
    </source>
</reference>
<dbReference type="PANTHER" id="PTHR41521">
    <property type="match status" value="1"/>
</dbReference>
<dbReference type="EMBL" id="BMJQ01000001">
    <property type="protein sequence ID" value="GGE99419.1"/>
    <property type="molecule type" value="Genomic_DNA"/>
</dbReference>